<feature type="region of interest" description="Disordered" evidence="1">
    <location>
        <begin position="1"/>
        <end position="37"/>
    </location>
</feature>
<sequence>MWPEKKKMEDEFQEGREGKNPGSGTQKKSDGGKGRGLAGRRFRIASTALLIAFSSYFLLDTFVLARSYAASSQSSLSSSEFASLKSSGSSGSSSSSSGSSKSSSSQTTGTLTEGSSGSGVYADATVVGTYSDDNVTITVYRFYENSTYIYVADVQVSSAEYIKSAFAQGTYGKNVTAKTSSIADSVGAILAINGDYYGAQESGYVVRNGTVYRSTADSDDQVLAIGTDGSMKVVNASDATAQELVDQGAWQVYSFGPGLIQDGKVTVTANSEVGKAMASNPRTAIGQVGQGHYVFVVSDGRSSESQGLSLYQLAQFMKSLGATTAYNLDGGGSSTMVFQGKVINNPTTTGHGTSERSVSDIVYIGS</sequence>
<dbReference type="PANTHER" id="PTHR40446">
    <property type="entry name" value="N-ACETYLGLUCOSAMINE-1-PHOSPHODIESTER ALPHA-N-ACETYLGLUCOSAMINIDASE"/>
    <property type="match status" value="1"/>
</dbReference>
<keyword evidence="2" id="KW-0472">Membrane</keyword>
<dbReference type="STRING" id="626523.GCWU000342_01900"/>
<dbReference type="PANTHER" id="PTHR40446:SF2">
    <property type="entry name" value="N-ACETYLGLUCOSAMINE-1-PHOSPHODIESTER ALPHA-N-ACETYLGLUCOSAMINIDASE"/>
    <property type="match status" value="1"/>
</dbReference>
<dbReference type="HOGENOM" id="CLU_049565_0_1_9"/>
<dbReference type="RefSeq" id="WP_006906897.1">
    <property type="nucleotide sequence ID" value="NZ_GG665867.1"/>
</dbReference>
<name>C4GD55_9FIRM</name>
<evidence type="ECO:0000256" key="1">
    <source>
        <dbReference type="SAM" id="MobiDB-lite"/>
    </source>
</evidence>
<evidence type="ECO:0000313" key="5">
    <source>
        <dbReference type="Proteomes" id="UP000003494"/>
    </source>
</evidence>
<dbReference type="InterPro" id="IPR018711">
    <property type="entry name" value="NAGPA"/>
</dbReference>
<keyword evidence="2" id="KW-1133">Transmembrane helix</keyword>
<proteinExistence type="predicted"/>
<keyword evidence="2" id="KW-0812">Transmembrane</keyword>
<organism evidence="4 5">
    <name type="scientific">Shuttleworthella satelles DSM 14600</name>
    <dbReference type="NCBI Taxonomy" id="626523"/>
    <lineage>
        <taxon>Bacteria</taxon>
        <taxon>Bacillati</taxon>
        <taxon>Bacillota</taxon>
        <taxon>Clostridia</taxon>
        <taxon>Lachnospirales</taxon>
        <taxon>Lachnospiraceae</taxon>
        <taxon>Shuttleworthella</taxon>
    </lineage>
</organism>
<protein>
    <recommendedName>
        <fullName evidence="3">Phosphodiester glycosidase domain-containing protein</fullName>
    </recommendedName>
</protein>
<keyword evidence="5" id="KW-1185">Reference proteome</keyword>
<evidence type="ECO:0000259" key="3">
    <source>
        <dbReference type="Pfam" id="PF09992"/>
    </source>
</evidence>
<evidence type="ECO:0000256" key="2">
    <source>
        <dbReference type="SAM" id="Phobius"/>
    </source>
</evidence>
<dbReference type="eggNOG" id="COG4632">
    <property type="taxonomic scope" value="Bacteria"/>
</dbReference>
<dbReference type="EMBL" id="ACIP02000004">
    <property type="protein sequence ID" value="EEP27905.1"/>
    <property type="molecule type" value="Genomic_DNA"/>
</dbReference>
<evidence type="ECO:0000313" key="4">
    <source>
        <dbReference type="EMBL" id="EEP27905.1"/>
    </source>
</evidence>
<feature type="transmembrane region" description="Helical" evidence="2">
    <location>
        <begin position="42"/>
        <end position="65"/>
    </location>
</feature>
<feature type="region of interest" description="Disordered" evidence="1">
    <location>
        <begin position="87"/>
        <end position="117"/>
    </location>
</feature>
<comment type="caution">
    <text evidence="4">The sequence shown here is derived from an EMBL/GenBank/DDBJ whole genome shotgun (WGS) entry which is preliminary data.</text>
</comment>
<reference evidence="4" key="1">
    <citation type="submission" date="2009-04" db="EMBL/GenBank/DDBJ databases">
        <authorList>
            <person name="Weinstock G."/>
            <person name="Sodergren E."/>
            <person name="Clifton S."/>
            <person name="Fulton L."/>
            <person name="Fulton B."/>
            <person name="Courtney L."/>
            <person name="Fronick C."/>
            <person name="Harrison M."/>
            <person name="Strong C."/>
            <person name="Farmer C."/>
            <person name="Delahaunty K."/>
            <person name="Markovic C."/>
            <person name="Hall O."/>
            <person name="Minx P."/>
            <person name="Tomlinson C."/>
            <person name="Mitreva M."/>
            <person name="Nelson J."/>
            <person name="Hou S."/>
            <person name="Wollam A."/>
            <person name="Pepin K.H."/>
            <person name="Johnson M."/>
            <person name="Bhonagiri V."/>
            <person name="Nash W.E."/>
            <person name="Warren W."/>
            <person name="Chinwalla A."/>
            <person name="Mardis E.R."/>
            <person name="Wilson R.K."/>
        </authorList>
    </citation>
    <scope>NUCLEOTIDE SEQUENCE [LARGE SCALE GENOMIC DNA]</scope>
    <source>
        <strain evidence="4">DSM 14600</strain>
    </source>
</reference>
<accession>C4GD55</accession>
<feature type="compositionally biased region" description="Basic and acidic residues" evidence="1">
    <location>
        <begin position="1"/>
        <end position="19"/>
    </location>
</feature>
<dbReference type="Pfam" id="PF09992">
    <property type="entry name" value="NAGPA"/>
    <property type="match status" value="1"/>
</dbReference>
<feature type="domain" description="Phosphodiester glycosidase" evidence="3">
    <location>
        <begin position="187"/>
        <end position="364"/>
    </location>
</feature>
<dbReference type="AlphaFoldDB" id="C4GD55"/>
<dbReference type="Proteomes" id="UP000003494">
    <property type="component" value="Unassembled WGS sequence"/>
</dbReference>
<gene>
    <name evidence="4" type="ORF">GCWU000342_01900</name>
</gene>